<feature type="non-terminal residue" evidence="5">
    <location>
        <position position="224"/>
    </location>
</feature>
<keyword evidence="4" id="KW-1185">Reference proteome</keyword>
<organism evidence="4 5">
    <name type="scientific">Petromyzon marinus</name>
    <name type="common">Sea lamprey</name>
    <dbReference type="NCBI Taxonomy" id="7757"/>
    <lineage>
        <taxon>Eukaryota</taxon>
        <taxon>Metazoa</taxon>
        <taxon>Chordata</taxon>
        <taxon>Craniata</taxon>
        <taxon>Vertebrata</taxon>
        <taxon>Cyclostomata</taxon>
        <taxon>Hyperoartia</taxon>
        <taxon>Petromyzontiformes</taxon>
        <taxon>Petromyzontidae</taxon>
        <taxon>Petromyzon</taxon>
    </lineage>
</organism>
<evidence type="ECO:0000313" key="4">
    <source>
        <dbReference type="Proteomes" id="UP001318040"/>
    </source>
</evidence>
<feature type="domain" description="Peptidase M12B" evidence="3">
    <location>
        <begin position="1"/>
        <end position="184"/>
    </location>
</feature>
<feature type="binding site" evidence="2">
    <location>
        <position position="120"/>
    </location>
    <ligand>
        <name>Zn(2+)</name>
        <dbReference type="ChEBI" id="CHEBI:29105"/>
        <note>catalytic</note>
    </ligand>
</feature>
<reference evidence="5" key="1">
    <citation type="submission" date="2025-08" db="UniProtKB">
        <authorList>
            <consortium name="RefSeq"/>
        </authorList>
    </citation>
    <scope>IDENTIFICATION</scope>
    <source>
        <tissue evidence="5">Sperm</tissue>
    </source>
</reference>
<keyword evidence="2" id="KW-0479">Metal-binding</keyword>
<dbReference type="CDD" id="cd04269">
    <property type="entry name" value="ZnMc_adamalysin_II_like"/>
    <property type="match status" value="1"/>
</dbReference>
<evidence type="ECO:0000256" key="1">
    <source>
        <dbReference type="ARBA" id="ARBA00023157"/>
    </source>
</evidence>
<dbReference type="Pfam" id="PF01421">
    <property type="entry name" value="Reprolysin"/>
    <property type="match status" value="1"/>
</dbReference>
<dbReference type="Gene3D" id="3.40.390.10">
    <property type="entry name" value="Collagenase (Catalytic Domain)"/>
    <property type="match status" value="1"/>
</dbReference>
<dbReference type="KEGG" id="pmrn:116937037"/>
<protein>
    <submittedName>
        <fullName evidence="5">Disintegrin and metalloproteinase domain-containing protein 8-like</fullName>
    </submittedName>
</protein>
<dbReference type="RefSeq" id="XP_032800051.1">
    <property type="nucleotide sequence ID" value="XM_032944160.1"/>
</dbReference>
<dbReference type="InterPro" id="IPR001590">
    <property type="entry name" value="Peptidase_M12B"/>
</dbReference>
<evidence type="ECO:0000313" key="5">
    <source>
        <dbReference type="RefSeq" id="XP_032800051.1"/>
    </source>
</evidence>
<dbReference type="PANTHER" id="PTHR11905">
    <property type="entry name" value="ADAM A DISINTEGRIN AND METALLOPROTEASE DOMAIN"/>
    <property type="match status" value="1"/>
</dbReference>
<proteinExistence type="predicted"/>
<gene>
    <name evidence="5" type="primary">LOC116937037</name>
</gene>
<dbReference type="InterPro" id="IPR024079">
    <property type="entry name" value="MetalloPept_cat_dom_sf"/>
</dbReference>
<accession>A0AAJ7SIL4</accession>
<dbReference type="Proteomes" id="UP001318040">
    <property type="component" value="Unplaced"/>
</dbReference>
<dbReference type="GO" id="GO:0006508">
    <property type="term" value="P:proteolysis"/>
    <property type="evidence" value="ECO:0007669"/>
    <property type="project" value="InterPro"/>
</dbReference>
<feature type="binding site" evidence="2">
    <location>
        <position position="130"/>
    </location>
    <ligand>
        <name>Zn(2+)</name>
        <dbReference type="ChEBI" id="CHEBI:29105"/>
        <note>catalytic</note>
    </ligand>
</feature>
<feature type="binding site" evidence="2">
    <location>
        <position position="124"/>
    </location>
    <ligand>
        <name>Zn(2+)</name>
        <dbReference type="ChEBI" id="CHEBI:29105"/>
        <note>catalytic</note>
    </ligand>
</feature>
<sequence>MGRDMGAVRSRLMEIANHVDRLYRQLRVRVLLVGLEVWTQGDRCHVSVDPSQTLAQFSEWRARDLGPRLGHNNAQLLTGVDFSGDTVGLAYVGTMCGSKSAGVNQDHSDSAVPIASTMAHEMGHNFGMSHDHAACECPAAASQGGCLLAPSLSSVSPRVFSSCSTASLNDFLAGTPPSGVGGGPCLDSPTDFSSIVGGPQCGNLLLEAGEECDCGGPQECTGHC</sequence>
<evidence type="ECO:0000259" key="3">
    <source>
        <dbReference type="PROSITE" id="PS50215"/>
    </source>
</evidence>
<dbReference type="AlphaFoldDB" id="A0AAJ7SIL4"/>
<feature type="active site" evidence="2">
    <location>
        <position position="121"/>
    </location>
</feature>
<dbReference type="PROSITE" id="PS50215">
    <property type="entry name" value="ADAM_MEPRO"/>
    <property type="match status" value="1"/>
</dbReference>
<dbReference type="SUPFAM" id="SSF55486">
    <property type="entry name" value="Metalloproteases ('zincins'), catalytic domain"/>
    <property type="match status" value="1"/>
</dbReference>
<comment type="caution">
    <text evidence="2">Lacks conserved residue(s) required for the propagation of feature annotation.</text>
</comment>
<keyword evidence="1" id="KW-1015">Disulfide bond</keyword>
<dbReference type="FunFam" id="3.40.390.10:FF:000002">
    <property type="entry name" value="Disintegrin and metalloproteinase domain-containing protein 22"/>
    <property type="match status" value="1"/>
</dbReference>
<dbReference type="GO" id="GO:0004222">
    <property type="term" value="F:metalloendopeptidase activity"/>
    <property type="evidence" value="ECO:0007669"/>
    <property type="project" value="InterPro"/>
</dbReference>
<dbReference type="PANTHER" id="PTHR11905:SF159">
    <property type="entry name" value="ADAM METALLOPROTEASE"/>
    <property type="match status" value="1"/>
</dbReference>
<dbReference type="InterPro" id="IPR034027">
    <property type="entry name" value="Reprolysin_adamalysin"/>
</dbReference>
<name>A0AAJ7SIL4_PETMA</name>
<dbReference type="GO" id="GO:0046872">
    <property type="term" value="F:metal ion binding"/>
    <property type="evidence" value="ECO:0007669"/>
    <property type="project" value="UniProtKB-KW"/>
</dbReference>
<evidence type="ECO:0000256" key="2">
    <source>
        <dbReference type="PROSITE-ProRule" id="PRU00276"/>
    </source>
</evidence>
<keyword evidence="2" id="KW-0862">Zinc</keyword>